<evidence type="ECO:0008006" key="4">
    <source>
        <dbReference type="Google" id="ProtNLM"/>
    </source>
</evidence>
<evidence type="ECO:0000313" key="2">
    <source>
        <dbReference type="EMBL" id="EME42124.1"/>
    </source>
</evidence>
<reference evidence="2 3" key="2">
    <citation type="journal article" date="2012" name="PLoS Pathog.">
        <title>Diverse lifestyles and strategies of plant pathogenesis encoded in the genomes of eighteen Dothideomycetes fungi.</title>
        <authorList>
            <person name="Ohm R.A."/>
            <person name="Feau N."/>
            <person name="Henrissat B."/>
            <person name="Schoch C.L."/>
            <person name="Horwitz B.A."/>
            <person name="Barry K.W."/>
            <person name="Condon B.J."/>
            <person name="Copeland A.C."/>
            <person name="Dhillon B."/>
            <person name="Glaser F."/>
            <person name="Hesse C.N."/>
            <person name="Kosti I."/>
            <person name="LaButti K."/>
            <person name="Lindquist E.A."/>
            <person name="Lucas S."/>
            <person name="Salamov A.A."/>
            <person name="Bradshaw R.E."/>
            <person name="Ciuffetti L."/>
            <person name="Hamelin R.C."/>
            <person name="Kema G.H.J."/>
            <person name="Lawrence C."/>
            <person name="Scott J.A."/>
            <person name="Spatafora J.W."/>
            <person name="Turgeon B.G."/>
            <person name="de Wit P.J.G.M."/>
            <person name="Zhong S."/>
            <person name="Goodwin S.B."/>
            <person name="Grigoriev I.V."/>
        </authorList>
    </citation>
    <scope>NUCLEOTIDE SEQUENCE [LARGE SCALE GENOMIC DNA]</scope>
    <source>
        <strain evidence="3">NZE10 / CBS 128990</strain>
    </source>
</reference>
<dbReference type="OrthoDB" id="10534108at2759"/>
<dbReference type="PANTHER" id="PTHR10622:SF11">
    <property type="entry name" value="HET-DOMAIN-CONTAINING PROTEIN"/>
    <property type="match status" value="1"/>
</dbReference>
<sequence>MFRWYRSSKCCLAYLADVGSLSDGEDVVMEAFRKSVWFTRAWTLQELLAPTTVLFVNREWEIIGHKGRIRKGMGNLVRSTNDLTDQIAEITGIRRPVLLDFSMSKNIPFEEKQGWVMHRQTTRQEDKAYCLLGIFNISMPLIYGEGRKSFKRFLREVEEKERDTARKKQKKQKKMERKIRAQMDEAQEAERAPLTPILESPLVEVKGPRPIDRAIPLPSIPIPGPCTPYELVTTKTQRFSAIASALRHLWIAANSREQAIFAVASILDERGYAVPGDTIHEALSDMELVSSLAQVAYSGMVAAGWAPEDAVRHIESVCEQEGHPPEMAAAIAQEYMIYDAAVVDRGGFPYIPPSESFVSEESSLELKARRATVERHENDPSEQTLRDLQIEREDCVVKPASCTGLLPSLNLQKIAQSNEIQGAHHEADIEELDVDTTVLDAPRLSGQGITRTSETTSKDQGFVLMDTIPFDHFAAMHLFS</sequence>
<proteinExistence type="predicted"/>
<dbReference type="Proteomes" id="UP000016933">
    <property type="component" value="Unassembled WGS sequence"/>
</dbReference>
<organism evidence="2 3">
    <name type="scientific">Dothistroma septosporum (strain NZE10 / CBS 128990)</name>
    <name type="common">Red band needle blight fungus</name>
    <name type="synonym">Mycosphaerella pini</name>
    <dbReference type="NCBI Taxonomy" id="675120"/>
    <lineage>
        <taxon>Eukaryota</taxon>
        <taxon>Fungi</taxon>
        <taxon>Dikarya</taxon>
        <taxon>Ascomycota</taxon>
        <taxon>Pezizomycotina</taxon>
        <taxon>Dothideomycetes</taxon>
        <taxon>Dothideomycetidae</taxon>
        <taxon>Mycosphaerellales</taxon>
        <taxon>Mycosphaerellaceae</taxon>
        <taxon>Dothistroma</taxon>
    </lineage>
</organism>
<evidence type="ECO:0000256" key="1">
    <source>
        <dbReference type="SAM" id="Coils"/>
    </source>
</evidence>
<keyword evidence="1" id="KW-0175">Coiled coil</keyword>
<gene>
    <name evidence="2" type="ORF">DOTSEDRAFT_73029</name>
</gene>
<dbReference type="STRING" id="675120.N1PJ35"/>
<dbReference type="HOGENOM" id="CLU_568610_0_0_1"/>
<dbReference type="AlphaFoldDB" id="N1PJ35"/>
<evidence type="ECO:0000313" key="3">
    <source>
        <dbReference type="Proteomes" id="UP000016933"/>
    </source>
</evidence>
<protein>
    <recommendedName>
        <fullName evidence="4">Heterokaryon incompatibility domain-containing protein</fullName>
    </recommendedName>
</protein>
<dbReference type="PANTHER" id="PTHR10622">
    <property type="entry name" value="HET DOMAIN-CONTAINING PROTEIN"/>
    <property type="match status" value="1"/>
</dbReference>
<dbReference type="EMBL" id="KB446541">
    <property type="protein sequence ID" value="EME42124.1"/>
    <property type="molecule type" value="Genomic_DNA"/>
</dbReference>
<reference evidence="3" key="1">
    <citation type="journal article" date="2012" name="PLoS Genet.">
        <title>The genomes of the fungal plant pathogens Cladosporium fulvum and Dothistroma septosporum reveal adaptation to different hosts and lifestyles but also signatures of common ancestry.</title>
        <authorList>
            <person name="de Wit P.J.G.M."/>
            <person name="van der Burgt A."/>
            <person name="Oekmen B."/>
            <person name="Stergiopoulos I."/>
            <person name="Abd-Elsalam K.A."/>
            <person name="Aerts A.L."/>
            <person name="Bahkali A.H."/>
            <person name="Beenen H.G."/>
            <person name="Chettri P."/>
            <person name="Cox M.P."/>
            <person name="Datema E."/>
            <person name="de Vries R.P."/>
            <person name="Dhillon B."/>
            <person name="Ganley A.R."/>
            <person name="Griffiths S.A."/>
            <person name="Guo Y."/>
            <person name="Hamelin R.C."/>
            <person name="Henrissat B."/>
            <person name="Kabir M.S."/>
            <person name="Jashni M.K."/>
            <person name="Kema G."/>
            <person name="Klaubauf S."/>
            <person name="Lapidus A."/>
            <person name="Levasseur A."/>
            <person name="Lindquist E."/>
            <person name="Mehrabi R."/>
            <person name="Ohm R.A."/>
            <person name="Owen T.J."/>
            <person name="Salamov A."/>
            <person name="Schwelm A."/>
            <person name="Schijlen E."/>
            <person name="Sun H."/>
            <person name="van den Burg H.A."/>
            <person name="van Ham R.C.H.J."/>
            <person name="Zhang S."/>
            <person name="Goodwin S.B."/>
            <person name="Grigoriev I.V."/>
            <person name="Collemare J."/>
            <person name="Bradshaw R.E."/>
        </authorList>
    </citation>
    <scope>NUCLEOTIDE SEQUENCE [LARGE SCALE GENOMIC DNA]</scope>
    <source>
        <strain evidence="3">NZE10 / CBS 128990</strain>
    </source>
</reference>
<feature type="coiled-coil region" evidence="1">
    <location>
        <begin position="154"/>
        <end position="192"/>
    </location>
</feature>
<keyword evidence="3" id="KW-1185">Reference proteome</keyword>
<name>N1PJ35_DOTSN</name>
<accession>N1PJ35</accession>